<keyword evidence="2" id="KW-0805">Transcription regulation</keyword>
<evidence type="ECO:0000256" key="1">
    <source>
        <dbReference type="ARBA" id="ARBA00009437"/>
    </source>
</evidence>
<keyword evidence="4" id="KW-0804">Transcription</keyword>
<evidence type="ECO:0000259" key="5">
    <source>
        <dbReference type="PROSITE" id="PS50931"/>
    </source>
</evidence>
<evidence type="ECO:0000256" key="3">
    <source>
        <dbReference type="ARBA" id="ARBA00023125"/>
    </source>
</evidence>
<proteinExistence type="inferred from homology"/>
<dbReference type="Gene3D" id="3.40.190.10">
    <property type="entry name" value="Periplasmic binding protein-like II"/>
    <property type="match status" value="2"/>
</dbReference>
<gene>
    <name evidence="6" type="ORF">ACFO0U_07355</name>
</gene>
<reference evidence="7" key="1">
    <citation type="journal article" date="2019" name="Int. J. Syst. Evol. Microbiol.">
        <title>The Global Catalogue of Microorganisms (GCM) 10K type strain sequencing project: providing services to taxonomists for standard genome sequencing and annotation.</title>
        <authorList>
            <consortium name="The Broad Institute Genomics Platform"/>
            <consortium name="The Broad Institute Genome Sequencing Center for Infectious Disease"/>
            <person name="Wu L."/>
            <person name="Ma J."/>
        </authorList>
    </citation>
    <scope>NUCLEOTIDE SEQUENCE [LARGE SCALE GENOMIC DNA]</scope>
    <source>
        <strain evidence="7">CGMCC 1.12121</strain>
    </source>
</reference>
<dbReference type="SUPFAM" id="SSF53850">
    <property type="entry name" value="Periplasmic binding protein-like II"/>
    <property type="match status" value="1"/>
</dbReference>
<evidence type="ECO:0000313" key="7">
    <source>
        <dbReference type="Proteomes" id="UP001596030"/>
    </source>
</evidence>
<comment type="caution">
    <text evidence="6">The sequence shown here is derived from an EMBL/GenBank/DDBJ whole genome shotgun (WGS) entry which is preliminary data.</text>
</comment>
<evidence type="ECO:0000256" key="2">
    <source>
        <dbReference type="ARBA" id="ARBA00023015"/>
    </source>
</evidence>
<dbReference type="PANTHER" id="PTHR30579:SF7">
    <property type="entry name" value="HTH-TYPE TRANSCRIPTIONAL REGULATOR LRHA-RELATED"/>
    <property type="match status" value="1"/>
</dbReference>
<dbReference type="InterPro" id="IPR000847">
    <property type="entry name" value="LysR_HTH_N"/>
</dbReference>
<dbReference type="PRINTS" id="PR00039">
    <property type="entry name" value="HTHLYSR"/>
</dbReference>
<evidence type="ECO:0000256" key="4">
    <source>
        <dbReference type="ARBA" id="ARBA00023163"/>
    </source>
</evidence>
<dbReference type="PROSITE" id="PS50931">
    <property type="entry name" value="HTH_LYSR"/>
    <property type="match status" value="1"/>
</dbReference>
<comment type="similarity">
    <text evidence="1">Belongs to the LysR transcriptional regulatory family.</text>
</comment>
<evidence type="ECO:0000313" key="6">
    <source>
        <dbReference type="EMBL" id="MFC4538584.1"/>
    </source>
</evidence>
<keyword evidence="7" id="KW-1185">Reference proteome</keyword>
<dbReference type="PANTHER" id="PTHR30579">
    <property type="entry name" value="TRANSCRIPTIONAL REGULATOR"/>
    <property type="match status" value="1"/>
</dbReference>
<accession>A0ABV9CZF0</accession>
<dbReference type="InterPro" id="IPR050176">
    <property type="entry name" value="LTTR"/>
</dbReference>
<dbReference type="InterPro" id="IPR036390">
    <property type="entry name" value="WH_DNA-bd_sf"/>
</dbReference>
<name>A0ABV9CZF0_9GAMM</name>
<dbReference type="Pfam" id="PF03466">
    <property type="entry name" value="LysR_substrate"/>
    <property type="match status" value="1"/>
</dbReference>
<feature type="domain" description="HTH lysR-type" evidence="5">
    <location>
        <begin position="4"/>
        <end position="61"/>
    </location>
</feature>
<sequence>MEHMRGEWLVTFAAVVEARSFTGAAKRLHRTQSAISMQIQQLEAAAGMPLLVRERAGVIPTEAGERLLPHARRTADALRDAAAMFNSDEMASGPLRIGIPEEYSGSELPQLLSHFQRSQPSVELLVQSASSDRLAAAIEEDALDLALLVADDNERHSGEVLLYDPTWWVVADNINLPTTGPLPLVLFDQACWWRQCALNQVNETGREWRITYTSDSIAGVAAAIQAGLGIGVLGKSTIPKGIRAVPKELKLPNLPGSQLILQRKSPDAPGTQDMVALMRRHFSV</sequence>
<dbReference type="RefSeq" id="WP_246968351.1">
    <property type="nucleotide sequence ID" value="NZ_JAKGAN010000001.1"/>
</dbReference>
<dbReference type="InterPro" id="IPR005119">
    <property type="entry name" value="LysR_subst-bd"/>
</dbReference>
<dbReference type="EMBL" id="JBHSEU010000010">
    <property type="protein sequence ID" value="MFC4538584.1"/>
    <property type="molecule type" value="Genomic_DNA"/>
</dbReference>
<protein>
    <submittedName>
        <fullName evidence="6">LysR family transcriptional regulator</fullName>
    </submittedName>
</protein>
<dbReference type="Pfam" id="PF00126">
    <property type="entry name" value="HTH_1"/>
    <property type="match status" value="1"/>
</dbReference>
<dbReference type="Gene3D" id="1.10.10.10">
    <property type="entry name" value="Winged helix-like DNA-binding domain superfamily/Winged helix DNA-binding domain"/>
    <property type="match status" value="1"/>
</dbReference>
<dbReference type="SUPFAM" id="SSF46785">
    <property type="entry name" value="Winged helix' DNA-binding domain"/>
    <property type="match status" value="1"/>
</dbReference>
<dbReference type="Proteomes" id="UP001596030">
    <property type="component" value="Unassembled WGS sequence"/>
</dbReference>
<organism evidence="6 7">
    <name type="scientific">Chromohalobacter sarecensis</name>
    <dbReference type="NCBI Taxonomy" id="245294"/>
    <lineage>
        <taxon>Bacteria</taxon>
        <taxon>Pseudomonadati</taxon>
        <taxon>Pseudomonadota</taxon>
        <taxon>Gammaproteobacteria</taxon>
        <taxon>Oceanospirillales</taxon>
        <taxon>Halomonadaceae</taxon>
        <taxon>Chromohalobacter</taxon>
    </lineage>
</organism>
<keyword evidence="3" id="KW-0238">DNA-binding</keyword>
<dbReference type="InterPro" id="IPR036388">
    <property type="entry name" value="WH-like_DNA-bd_sf"/>
</dbReference>